<evidence type="ECO:0000259" key="7">
    <source>
        <dbReference type="PROSITE" id="PS50048"/>
    </source>
</evidence>
<keyword evidence="9" id="KW-1185">Reference proteome</keyword>
<sequence>MSLHRGAACIDCHRRKVRCDGATPACGRCVAGGHAEDCEYTCGESQSRVKTRVKTLEDNIARLEAKIACLERKKARATLSQPLQDIQIPGRGGAQYSPTRTGFHPALPELPYPSLPQDWTERPILPLEIARILVDIFAPHAFNHGFFLHGPRFLVKMFPSDGSPSSLPLSLISVVYLWGIHLSSHQPWIAHEETFLNRAFVQLLKSQHPNQIVANIQAEVLLSNYLLRSGNFSSAMHRLNSALSQSVACGLHRPGSRSTGANFVLPPPSDGLELGERIDAFWTIVLFHKSWVAALQWPSRISTVLDDMIYVPFPLDMSAYESGKLTFNDLSSPTLKQFLDDPQDEGVVSTLALSVQSAYMFERACYIGVEWKSVLGITEEAIQFLVFDSRLSDFIRTLPTIETYPERFRHAWIATNSIVQAAVIQLHGSVDTSESQSRCLQAAEKIVSMIQTIPPELEHVNPILGTMWFIASRALISALHRLGKAEVTEDTVLHTANIKLSLKTLLETMTTYSIKCALIYSRLGHTQELCRQHGIQLA</sequence>
<evidence type="ECO:0000256" key="3">
    <source>
        <dbReference type="ARBA" id="ARBA00023015"/>
    </source>
</evidence>
<feature type="domain" description="Zn(2)-C6 fungal-type" evidence="7">
    <location>
        <begin position="8"/>
        <end position="40"/>
    </location>
</feature>
<evidence type="ECO:0000256" key="4">
    <source>
        <dbReference type="ARBA" id="ARBA00023163"/>
    </source>
</evidence>
<dbReference type="PANTHER" id="PTHR47338">
    <property type="entry name" value="ZN(II)2CYS6 TRANSCRIPTION FACTOR (EUROFUNG)-RELATED"/>
    <property type="match status" value="1"/>
</dbReference>
<organism evidence="8 9">
    <name type="scientific">Tetrapyrgos nigripes</name>
    <dbReference type="NCBI Taxonomy" id="182062"/>
    <lineage>
        <taxon>Eukaryota</taxon>
        <taxon>Fungi</taxon>
        <taxon>Dikarya</taxon>
        <taxon>Basidiomycota</taxon>
        <taxon>Agaricomycotina</taxon>
        <taxon>Agaricomycetes</taxon>
        <taxon>Agaricomycetidae</taxon>
        <taxon>Agaricales</taxon>
        <taxon>Marasmiineae</taxon>
        <taxon>Marasmiaceae</taxon>
        <taxon>Tetrapyrgos</taxon>
    </lineage>
</organism>
<dbReference type="InterPro" id="IPR001138">
    <property type="entry name" value="Zn2Cys6_DnaBD"/>
</dbReference>
<dbReference type="SMART" id="SM00066">
    <property type="entry name" value="GAL4"/>
    <property type="match status" value="1"/>
</dbReference>
<dbReference type="CDD" id="cd12148">
    <property type="entry name" value="fungal_TF_MHR"/>
    <property type="match status" value="1"/>
</dbReference>
<dbReference type="InterPro" id="IPR050815">
    <property type="entry name" value="TF_fung"/>
</dbReference>
<evidence type="ECO:0000313" key="9">
    <source>
        <dbReference type="Proteomes" id="UP000559256"/>
    </source>
</evidence>
<dbReference type="GO" id="GO:0008270">
    <property type="term" value="F:zinc ion binding"/>
    <property type="evidence" value="ECO:0007669"/>
    <property type="project" value="InterPro"/>
</dbReference>
<keyword evidence="5" id="KW-0539">Nucleus</keyword>
<comment type="subcellular location">
    <subcellularLocation>
        <location evidence="1">Nucleus</location>
    </subcellularLocation>
</comment>
<dbReference type="PANTHER" id="PTHR47338:SF29">
    <property type="entry name" value="ZN(2)-C6 FUNGAL-TYPE DOMAIN-CONTAINING PROTEIN"/>
    <property type="match status" value="1"/>
</dbReference>
<accession>A0A8H5LVJ5</accession>
<dbReference type="SUPFAM" id="SSF57701">
    <property type="entry name" value="Zn2/Cys6 DNA-binding domain"/>
    <property type="match status" value="1"/>
</dbReference>
<dbReference type="CDD" id="cd00067">
    <property type="entry name" value="GAL4"/>
    <property type="match status" value="1"/>
</dbReference>
<feature type="coiled-coil region" evidence="6">
    <location>
        <begin position="46"/>
        <end position="80"/>
    </location>
</feature>
<dbReference type="Proteomes" id="UP000559256">
    <property type="component" value="Unassembled WGS sequence"/>
</dbReference>
<dbReference type="Gene3D" id="4.10.240.10">
    <property type="entry name" value="Zn(2)-C6 fungal-type DNA-binding domain"/>
    <property type="match status" value="1"/>
</dbReference>
<evidence type="ECO:0000256" key="5">
    <source>
        <dbReference type="ARBA" id="ARBA00023242"/>
    </source>
</evidence>
<keyword evidence="2" id="KW-0479">Metal-binding</keyword>
<dbReference type="Pfam" id="PF00172">
    <property type="entry name" value="Zn_clus"/>
    <property type="match status" value="1"/>
</dbReference>
<keyword evidence="4" id="KW-0804">Transcription</keyword>
<evidence type="ECO:0000256" key="1">
    <source>
        <dbReference type="ARBA" id="ARBA00004123"/>
    </source>
</evidence>
<protein>
    <recommendedName>
        <fullName evidence="7">Zn(2)-C6 fungal-type domain-containing protein</fullName>
    </recommendedName>
</protein>
<reference evidence="8 9" key="1">
    <citation type="journal article" date="2020" name="ISME J.">
        <title>Uncovering the hidden diversity of litter-decomposition mechanisms in mushroom-forming fungi.</title>
        <authorList>
            <person name="Floudas D."/>
            <person name="Bentzer J."/>
            <person name="Ahren D."/>
            <person name="Johansson T."/>
            <person name="Persson P."/>
            <person name="Tunlid A."/>
        </authorList>
    </citation>
    <scope>NUCLEOTIDE SEQUENCE [LARGE SCALE GENOMIC DNA]</scope>
    <source>
        <strain evidence="8 9">CBS 291.85</strain>
    </source>
</reference>
<evidence type="ECO:0000313" key="8">
    <source>
        <dbReference type="EMBL" id="KAF5370881.1"/>
    </source>
</evidence>
<dbReference type="PROSITE" id="PS00463">
    <property type="entry name" value="ZN2_CY6_FUNGAL_1"/>
    <property type="match status" value="1"/>
</dbReference>
<dbReference type="AlphaFoldDB" id="A0A8H5LVJ5"/>
<evidence type="ECO:0000256" key="2">
    <source>
        <dbReference type="ARBA" id="ARBA00022723"/>
    </source>
</evidence>
<name>A0A8H5LVJ5_9AGAR</name>
<keyword evidence="6" id="KW-0175">Coiled coil</keyword>
<dbReference type="GO" id="GO:0000981">
    <property type="term" value="F:DNA-binding transcription factor activity, RNA polymerase II-specific"/>
    <property type="evidence" value="ECO:0007669"/>
    <property type="project" value="InterPro"/>
</dbReference>
<dbReference type="EMBL" id="JAACJM010000010">
    <property type="protein sequence ID" value="KAF5370881.1"/>
    <property type="molecule type" value="Genomic_DNA"/>
</dbReference>
<keyword evidence="3" id="KW-0805">Transcription regulation</keyword>
<dbReference type="PROSITE" id="PS50048">
    <property type="entry name" value="ZN2_CY6_FUNGAL_2"/>
    <property type="match status" value="1"/>
</dbReference>
<dbReference type="OrthoDB" id="2309723at2759"/>
<proteinExistence type="predicted"/>
<gene>
    <name evidence="8" type="ORF">D9758_002019</name>
</gene>
<dbReference type="InterPro" id="IPR036864">
    <property type="entry name" value="Zn2-C6_fun-type_DNA-bd_sf"/>
</dbReference>
<evidence type="ECO:0000256" key="6">
    <source>
        <dbReference type="SAM" id="Coils"/>
    </source>
</evidence>
<comment type="caution">
    <text evidence="8">The sequence shown here is derived from an EMBL/GenBank/DDBJ whole genome shotgun (WGS) entry which is preliminary data.</text>
</comment>
<dbReference type="GO" id="GO:0005634">
    <property type="term" value="C:nucleus"/>
    <property type="evidence" value="ECO:0007669"/>
    <property type="project" value="UniProtKB-SubCell"/>
</dbReference>